<organism evidence="1 2">
    <name type="scientific">Halarcobacter ebronensis</name>
    <dbReference type="NCBI Taxonomy" id="1462615"/>
    <lineage>
        <taxon>Bacteria</taxon>
        <taxon>Pseudomonadati</taxon>
        <taxon>Campylobacterota</taxon>
        <taxon>Epsilonproteobacteria</taxon>
        <taxon>Campylobacterales</taxon>
        <taxon>Arcobacteraceae</taxon>
        <taxon>Halarcobacter</taxon>
    </lineage>
</organism>
<comment type="caution">
    <text evidence="1">The sequence shown here is derived from an EMBL/GenBank/DDBJ whole genome shotgun (WGS) entry which is preliminary data.</text>
</comment>
<protein>
    <submittedName>
        <fullName evidence="1">Uncharacterized protein</fullName>
    </submittedName>
</protein>
<dbReference type="AlphaFoldDB" id="A0A4Q0YJP0"/>
<dbReference type="RefSeq" id="WP_128979324.1">
    <property type="nucleotide sequence ID" value="NZ_PDKJ01000003.1"/>
</dbReference>
<dbReference type="EMBL" id="PDKJ01000003">
    <property type="protein sequence ID" value="RXJ69181.1"/>
    <property type="molecule type" value="Genomic_DNA"/>
</dbReference>
<reference evidence="1 2" key="1">
    <citation type="submission" date="2017-10" db="EMBL/GenBank/DDBJ databases">
        <title>Genomics of the genus Arcobacter.</title>
        <authorList>
            <person name="Perez-Cataluna A."/>
            <person name="Figueras M.J."/>
        </authorList>
    </citation>
    <scope>NUCLEOTIDE SEQUENCE [LARGE SCALE GENOMIC DNA]</scope>
    <source>
        <strain evidence="1 2">CECT 8993</strain>
    </source>
</reference>
<name>A0A4Q0YJP0_9BACT</name>
<evidence type="ECO:0000313" key="1">
    <source>
        <dbReference type="EMBL" id="RXJ69181.1"/>
    </source>
</evidence>
<proteinExistence type="predicted"/>
<dbReference type="Proteomes" id="UP000290172">
    <property type="component" value="Unassembled WGS sequence"/>
</dbReference>
<sequence length="68" mass="7933">MIKSICKATSQDKNVVVRFHDKVIRYEVDSSEMAQDVSNLINKKNVLELSEIWDTLFESINQYKKQIA</sequence>
<accession>A0A4Q0YJP0</accession>
<gene>
    <name evidence="1" type="ORF">CRV08_04015</name>
</gene>
<evidence type="ECO:0000313" key="2">
    <source>
        <dbReference type="Proteomes" id="UP000290172"/>
    </source>
</evidence>